<accession>A0A8S2HW40</accession>
<dbReference type="EMBL" id="CAJNOK010003493">
    <property type="protein sequence ID" value="CAF0903448.1"/>
    <property type="molecule type" value="Genomic_DNA"/>
</dbReference>
<dbReference type="AlphaFoldDB" id="A0A8S2HW40"/>
<dbReference type="Proteomes" id="UP000677228">
    <property type="component" value="Unassembled WGS sequence"/>
</dbReference>
<name>A0A8S2HW40_9BILA</name>
<reference evidence="2" key="1">
    <citation type="submission" date="2021-02" db="EMBL/GenBank/DDBJ databases">
        <authorList>
            <person name="Nowell W R."/>
        </authorList>
    </citation>
    <scope>NUCLEOTIDE SEQUENCE</scope>
</reference>
<feature type="non-terminal residue" evidence="2">
    <location>
        <position position="1"/>
    </location>
</feature>
<dbReference type="EMBL" id="CAJOBA010003494">
    <property type="protein sequence ID" value="CAF3683693.1"/>
    <property type="molecule type" value="Genomic_DNA"/>
</dbReference>
<gene>
    <name evidence="1" type="ORF">OVA965_LOCUS9742</name>
    <name evidence="2" type="ORF">TMI583_LOCUS9738</name>
</gene>
<dbReference type="Proteomes" id="UP000682733">
    <property type="component" value="Unassembled WGS sequence"/>
</dbReference>
<protein>
    <submittedName>
        <fullName evidence="2">Uncharacterized protein</fullName>
    </submittedName>
</protein>
<sequence length="66" mass="7597">TKLLSGGYRFDGQEIASFDDQAKAELRQIIRQAKSKDISSYCSDARLQKYAEMCTLRHYNYLLLSS</sequence>
<evidence type="ECO:0000313" key="3">
    <source>
        <dbReference type="Proteomes" id="UP000682733"/>
    </source>
</evidence>
<evidence type="ECO:0000313" key="1">
    <source>
        <dbReference type="EMBL" id="CAF0903448.1"/>
    </source>
</evidence>
<proteinExistence type="predicted"/>
<evidence type="ECO:0000313" key="2">
    <source>
        <dbReference type="EMBL" id="CAF3683693.1"/>
    </source>
</evidence>
<comment type="caution">
    <text evidence="2">The sequence shown here is derived from an EMBL/GenBank/DDBJ whole genome shotgun (WGS) entry which is preliminary data.</text>
</comment>
<organism evidence="2 3">
    <name type="scientific">Didymodactylos carnosus</name>
    <dbReference type="NCBI Taxonomy" id="1234261"/>
    <lineage>
        <taxon>Eukaryota</taxon>
        <taxon>Metazoa</taxon>
        <taxon>Spiralia</taxon>
        <taxon>Gnathifera</taxon>
        <taxon>Rotifera</taxon>
        <taxon>Eurotatoria</taxon>
        <taxon>Bdelloidea</taxon>
        <taxon>Philodinida</taxon>
        <taxon>Philodinidae</taxon>
        <taxon>Didymodactylos</taxon>
    </lineage>
</organism>